<evidence type="ECO:0000313" key="2">
    <source>
        <dbReference type="EMBL" id="CAL4808015.1"/>
    </source>
</evidence>
<keyword evidence="3" id="KW-1185">Reference proteome</keyword>
<proteinExistence type="predicted"/>
<organism evidence="1">
    <name type="scientific">Cladocopium goreaui</name>
    <dbReference type="NCBI Taxonomy" id="2562237"/>
    <lineage>
        <taxon>Eukaryota</taxon>
        <taxon>Sar</taxon>
        <taxon>Alveolata</taxon>
        <taxon>Dinophyceae</taxon>
        <taxon>Suessiales</taxon>
        <taxon>Symbiodiniaceae</taxon>
        <taxon>Cladocopium</taxon>
    </lineage>
</organism>
<name>A0A9P1GTG3_9DINO</name>
<gene>
    <name evidence="1" type="ORF">C1SCF055_LOCUS45096</name>
</gene>
<dbReference type="AlphaFoldDB" id="A0A9P1GTG3"/>
<dbReference type="Proteomes" id="UP001152797">
    <property type="component" value="Unassembled WGS sequence"/>
</dbReference>
<accession>A0A9P1GTG3</accession>
<reference evidence="1" key="1">
    <citation type="submission" date="2022-10" db="EMBL/GenBank/DDBJ databases">
        <authorList>
            <person name="Chen Y."/>
            <person name="Dougan E. K."/>
            <person name="Chan C."/>
            <person name="Rhodes N."/>
            <person name="Thang M."/>
        </authorList>
    </citation>
    <scope>NUCLEOTIDE SEQUENCE</scope>
</reference>
<comment type="caution">
    <text evidence="1">The sequence shown here is derived from an EMBL/GenBank/DDBJ whole genome shotgun (WGS) entry which is preliminary data.</text>
</comment>
<reference evidence="2 3" key="2">
    <citation type="submission" date="2024-05" db="EMBL/GenBank/DDBJ databases">
        <authorList>
            <person name="Chen Y."/>
            <person name="Shah S."/>
            <person name="Dougan E. K."/>
            <person name="Thang M."/>
            <person name="Chan C."/>
        </authorList>
    </citation>
    <scope>NUCLEOTIDE SEQUENCE [LARGE SCALE GENOMIC DNA]</scope>
</reference>
<dbReference type="OrthoDB" id="310895at2759"/>
<evidence type="ECO:0000313" key="3">
    <source>
        <dbReference type="Proteomes" id="UP001152797"/>
    </source>
</evidence>
<evidence type="ECO:0000313" key="1">
    <source>
        <dbReference type="EMBL" id="CAI4020703.1"/>
    </source>
</evidence>
<dbReference type="EMBL" id="CAMXCT030006827">
    <property type="protein sequence ID" value="CAL4808015.1"/>
    <property type="molecule type" value="Genomic_DNA"/>
</dbReference>
<dbReference type="EMBL" id="CAMXCT020006827">
    <property type="protein sequence ID" value="CAL1174078.1"/>
    <property type="molecule type" value="Genomic_DNA"/>
</dbReference>
<sequence>MSDFQIGISPAVEALRKAASPRSINNAHQLPGASSRLTPLELDANLQVSELMYRNLLEGKKVQIDLDAGMDSWYRELFGEDWMKKNSFQRRELERQAKENGENTPMWVEAASDSADLASEVLQLTRTGGECLRTDAVDREAVVELLESLLVKLRIAPYARCGAGEKQHGLRAMVGVMWHFYGDVEVISLCADCLRLAMTGNQHNCDSLLAIWTPAFPNERHHGQVEKGWSFLRIALDAFTFQAGGDLFPRAAGSTGCSEARSDEAALKLAQCILQARHSPLLDAQLRLLKEPPGAQSCAQRTELKEMLPAVLRVTGQLAGRLKGSEVLSDLLQLLELAK</sequence>
<dbReference type="EMBL" id="CAMXCT010006827">
    <property type="protein sequence ID" value="CAI4020703.1"/>
    <property type="molecule type" value="Genomic_DNA"/>
</dbReference>
<protein>
    <submittedName>
        <fullName evidence="1">Uncharacterized protein</fullName>
    </submittedName>
</protein>